<dbReference type="Pfam" id="PF14478">
    <property type="entry name" value="DUF4430"/>
    <property type="match status" value="1"/>
</dbReference>
<evidence type="ECO:0000313" key="5">
    <source>
        <dbReference type="EMBL" id="SCL94617.1"/>
    </source>
</evidence>
<accession>A0AAX2CHL1</accession>
<dbReference type="InterPro" id="IPR008930">
    <property type="entry name" value="Terpenoid_cyclase/PrenylTrfase"/>
</dbReference>
<keyword evidence="2" id="KW-0472">Membrane</keyword>
<dbReference type="CDD" id="cd00688">
    <property type="entry name" value="ISOPREN_C2_like"/>
    <property type="match status" value="1"/>
</dbReference>
<keyword evidence="2" id="KW-0812">Transmembrane</keyword>
<feature type="transmembrane region" description="Helical" evidence="2">
    <location>
        <begin position="565"/>
        <end position="583"/>
    </location>
</feature>
<evidence type="ECO:0000256" key="3">
    <source>
        <dbReference type="SAM" id="SignalP"/>
    </source>
</evidence>
<feature type="compositionally biased region" description="Polar residues" evidence="1">
    <location>
        <begin position="172"/>
        <end position="181"/>
    </location>
</feature>
<dbReference type="Gene3D" id="2.170.130.30">
    <property type="match status" value="1"/>
</dbReference>
<keyword evidence="2" id="KW-1133">Transmembrane helix</keyword>
<evidence type="ECO:0000259" key="4">
    <source>
        <dbReference type="Pfam" id="PF14478"/>
    </source>
</evidence>
<name>A0AAX2CHL1_9BACI</name>
<gene>
    <name evidence="5" type="ORF">BCB44BAC_02410</name>
</gene>
<dbReference type="Gene3D" id="1.50.10.20">
    <property type="match status" value="1"/>
</dbReference>
<dbReference type="Proteomes" id="UP000242164">
    <property type="component" value="Unassembled WGS sequence"/>
</dbReference>
<proteinExistence type="predicted"/>
<dbReference type="SUPFAM" id="SSF48239">
    <property type="entry name" value="Terpenoid cyclases/Protein prenyltransferases"/>
    <property type="match status" value="1"/>
</dbReference>
<reference evidence="5 6" key="1">
    <citation type="submission" date="2016-08" db="EMBL/GenBank/DDBJ databases">
        <authorList>
            <person name="Loux V."/>
            <person name="Rue O."/>
        </authorList>
    </citation>
    <scope>NUCLEOTIDE SEQUENCE [LARGE SCALE GENOMIC DNA]</scope>
    <source>
        <strain evidence="5 6">AFSSA_08CEB44bac</strain>
    </source>
</reference>
<feature type="compositionally biased region" description="Basic and acidic residues" evidence="1">
    <location>
        <begin position="158"/>
        <end position="169"/>
    </location>
</feature>
<dbReference type="InterPro" id="IPR027954">
    <property type="entry name" value="Transcobalamin-like_C"/>
</dbReference>
<feature type="chain" id="PRO_5043365276" evidence="3">
    <location>
        <begin position="24"/>
        <end position="588"/>
    </location>
</feature>
<feature type="signal peptide" evidence="3">
    <location>
        <begin position="1"/>
        <end position="23"/>
    </location>
</feature>
<dbReference type="RefSeq" id="WP_048724413.1">
    <property type="nucleotide sequence ID" value="NZ_CP024101.1"/>
</dbReference>
<sequence length="588" mass="64500">MAIFKKWLLTSIMSVALVFVSFANTVHITFAEGKTATLAIIGESQRGIILCPKEVSIEDGETAYSLLQKVMGDKVVAENSQYGMFVKGIDGLMGGATSGWTYDVNDKAAMVGADSYKLTSGDVVAYRFVVDWNNMNQETLQQTVDKIGTCKTGQNQQDEQKQDSRENKGVEGTSQENTGTEVNDEANKPKEPEIEQNTKAEEHQYVDNNEVRKKVEEAISKTAERMLQDGIGTDWMAVGLSRSGQAVPMEDKINYVQSVTKKVEKRLHRFSATDIARTVIGLTAMNADPTNVAGQNLIPLLYQSDTLNSVTGYTFALIALDTKKYEVPVGAKWSRVALVQEILHAQHTDGGWTYNVESSKEDASSIDVTGMVLAALAPYQNQQEVKEAVAKAEQYLSSKQLENGGFEADGQENANSVAQAVLGLSAIGSNPTESKFTKKNGNAVQNLLSYQLENGEFKWLPSDAEGNTMATEQALLALIQYKAFLDQNGSIYDWSNDRMEAEIPNQPIVESEVEAPVVEQEMREQMQQPKDEPLHVAVQEEVDHHNEKTTQTRQLPKTGATTGEAAIPVGMGVICIASAYALWRRKAA</sequence>
<organism evidence="5 6">
    <name type="scientific">Bacillus cytotoxicus</name>
    <dbReference type="NCBI Taxonomy" id="580165"/>
    <lineage>
        <taxon>Bacteria</taxon>
        <taxon>Bacillati</taxon>
        <taxon>Bacillota</taxon>
        <taxon>Bacilli</taxon>
        <taxon>Bacillales</taxon>
        <taxon>Bacillaceae</taxon>
        <taxon>Bacillus</taxon>
        <taxon>Bacillus cereus group</taxon>
    </lineage>
</organism>
<protein>
    <submittedName>
        <fullName evidence="5">LPXTG-motif cell wall anchor domain</fullName>
    </submittedName>
</protein>
<dbReference type="AlphaFoldDB" id="A0AAX2CHL1"/>
<keyword evidence="3" id="KW-0732">Signal</keyword>
<comment type="caution">
    <text evidence="5">The sequence shown here is derived from an EMBL/GenBank/DDBJ whole genome shotgun (WGS) entry which is preliminary data.</text>
</comment>
<evidence type="ECO:0000256" key="2">
    <source>
        <dbReference type="SAM" id="Phobius"/>
    </source>
</evidence>
<evidence type="ECO:0000256" key="1">
    <source>
        <dbReference type="SAM" id="MobiDB-lite"/>
    </source>
</evidence>
<feature type="domain" description="Transcobalamin-like C-terminal" evidence="4">
    <location>
        <begin position="61"/>
        <end position="125"/>
    </location>
</feature>
<feature type="compositionally biased region" description="Basic and acidic residues" evidence="1">
    <location>
        <begin position="185"/>
        <end position="211"/>
    </location>
</feature>
<feature type="region of interest" description="Disordered" evidence="1">
    <location>
        <begin position="151"/>
        <end position="211"/>
    </location>
</feature>
<evidence type="ECO:0000313" key="6">
    <source>
        <dbReference type="Proteomes" id="UP000242164"/>
    </source>
</evidence>
<dbReference type="EMBL" id="FMIK01000029">
    <property type="protein sequence ID" value="SCL94617.1"/>
    <property type="molecule type" value="Genomic_DNA"/>
</dbReference>